<dbReference type="PROSITE" id="PS50113">
    <property type="entry name" value="PAC"/>
    <property type="match status" value="1"/>
</dbReference>
<dbReference type="Proteomes" id="UP000016842">
    <property type="component" value="Unassembled WGS sequence"/>
</dbReference>
<dbReference type="PANTHER" id="PTHR46663">
    <property type="entry name" value="DIGUANYLATE CYCLASE DGCT-RELATED"/>
    <property type="match status" value="1"/>
</dbReference>
<name>U4VFI7_9HYPH</name>
<dbReference type="Gene3D" id="3.30.70.270">
    <property type="match status" value="1"/>
</dbReference>
<dbReference type="PATRIC" id="fig|1337887.3.peg.890"/>
<dbReference type="PROSITE" id="PS50887">
    <property type="entry name" value="GGDEF"/>
    <property type="match status" value="1"/>
</dbReference>
<comment type="caution">
    <text evidence="4">The sequence shown here is derived from an EMBL/GenBank/DDBJ whole genome shotgun (WGS) entry which is preliminary data.</text>
</comment>
<dbReference type="InterPro" id="IPR013656">
    <property type="entry name" value="PAS_4"/>
</dbReference>
<dbReference type="Gene3D" id="3.30.450.20">
    <property type="entry name" value="PAS domain"/>
    <property type="match status" value="1"/>
</dbReference>
<dbReference type="NCBIfam" id="TIGR00229">
    <property type="entry name" value="sensory_box"/>
    <property type="match status" value="1"/>
</dbReference>
<dbReference type="CDD" id="cd01949">
    <property type="entry name" value="GGDEF"/>
    <property type="match status" value="1"/>
</dbReference>
<dbReference type="NCBIfam" id="TIGR00254">
    <property type="entry name" value="GGDEF"/>
    <property type="match status" value="1"/>
</dbReference>
<evidence type="ECO:0000313" key="5">
    <source>
        <dbReference type="Proteomes" id="UP000016842"/>
    </source>
</evidence>
<evidence type="ECO:0000313" key="4">
    <source>
        <dbReference type="EMBL" id="ERM03069.1"/>
    </source>
</evidence>
<dbReference type="InterPro" id="IPR035965">
    <property type="entry name" value="PAS-like_dom_sf"/>
</dbReference>
<dbReference type="FunFam" id="3.30.70.270:FF:000001">
    <property type="entry name" value="Diguanylate cyclase domain protein"/>
    <property type="match status" value="1"/>
</dbReference>
<feature type="domain" description="PAC" evidence="2">
    <location>
        <begin position="115"/>
        <end position="180"/>
    </location>
</feature>
<dbReference type="PANTHER" id="PTHR46663:SF2">
    <property type="entry name" value="GGDEF DOMAIN-CONTAINING PROTEIN"/>
    <property type="match status" value="1"/>
</dbReference>
<dbReference type="EMBL" id="ASXJ01000042">
    <property type="protein sequence ID" value="ERM03069.1"/>
    <property type="molecule type" value="Genomic_DNA"/>
</dbReference>
<reference evidence="4 5" key="1">
    <citation type="journal article" date="2014" name="FEMS Microbiol. Lett.">
        <title>Genome sequencing analysis reveals virulence-related gene content of Ochrobactrum intermedium strain 229E, a urease-positive strain isolated from the human gastric niche.</title>
        <authorList>
            <person name="Kulkarni G.J."/>
            <person name="Shetty S."/>
            <person name="Dharne M.S."/>
            <person name="Shouche Y.S."/>
        </authorList>
    </citation>
    <scope>NUCLEOTIDE SEQUENCE [LARGE SCALE GENOMIC DNA]</scope>
    <source>
        <strain evidence="4 5">229E</strain>
    </source>
</reference>
<dbReference type="InterPro" id="IPR029787">
    <property type="entry name" value="Nucleotide_cyclase"/>
</dbReference>
<dbReference type="Pfam" id="PF08448">
    <property type="entry name" value="PAS_4"/>
    <property type="match status" value="1"/>
</dbReference>
<evidence type="ECO:0000259" key="2">
    <source>
        <dbReference type="PROSITE" id="PS50113"/>
    </source>
</evidence>
<gene>
    <name evidence="4" type="ORF">Q644_13365</name>
</gene>
<dbReference type="SUPFAM" id="SSF55785">
    <property type="entry name" value="PYP-like sensor domain (PAS domain)"/>
    <property type="match status" value="1"/>
</dbReference>
<dbReference type="GO" id="GO:0003824">
    <property type="term" value="F:catalytic activity"/>
    <property type="evidence" value="ECO:0007669"/>
    <property type="project" value="UniProtKB-ARBA"/>
</dbReference>
<protein>
    <submittedName>
        <fullName evidence="4">Diguanylate cyclase</fullName>
    </submittedName>
</protein>
<dbReference type="InterPro" id="IPR000700">
    <property type="entry name" value="PAS-assoc_C"/>
</dbReference>
<dbReference type="InterPro" id="IPR000014">
    <property type="entry name" value="PAS"/>
</dbReference>
<proteinExistence type="predicted"/>
<feature type="region of interest" description="Disordered" evidence="1">
    <location>
        <begin position="1"/>
        <end position="50"/>
    </location>
</feature>
<dbReference type="AlphaFoldDB" id="U4VFI7"/>
<sequence length="500" mass="53341">MKGLADASTLGVNEDNGENASEGVGDPRPPGEGLHRLSQPRPGDNAPPTGTDQLDWLVAMINHVPDFIYAKDLQGRFLFANDAVVRNNGLSDINELIGLTDVDIHGQAAITARISEIERRVMESGVPDLGYEERAMRGGADRWLMISRVPLRDRSGNIIGVVGVSRDISIKKKAERFMQVQARILEMTVSAVAISEFVDQLARLLESLAGGGVRCVAVVTAQNADDVIVSAPSLPSLATGLRQAPLSPARLEAALTALAPESEAIFCIEIPSADGTGHGVLGFMVDGEVSDDRGLREFLATAAGMAGIAIDRRIADERIRYLAEHDALTGLANRAFLERQLEQMLDQASSHSRKVAVGFLDLDQFKPVNDTLGHAAGDRLLQQVAGRILLLLGEGELAGRMGGDEFILVLKADEGGDFCSRLDEIRRRVSEPVELGGTSLEVTCSIGVACFPRHGRSAGGELLAAADAAMYEAKAKGRNSVCIYSVEMPRDFASDGSGQP</sequence>
<accession>U4VFI7</accession>
<dbReference type="SUPFAM" id="SSF55073">
    <property type="entry name" value="Nucleotide cyclase"/>
    <property type="match status" value="1"/>
</dbReference>
<evidence type="ECO:0000256" key="1">
    <source>
        <dbReference type="SAM" id="MobiDB-lite"/>
    </source>
</evidence>
<dbReference type="CDD" id="cd00130">
    <property type="entry name" value="PAS"/>
    <property type="match status" value="1"/>
</dbReference>
<dbReference type="InterPro" id="IPR000160">
    <property type="entry name" value="GGDEF_dom"/>
</dbReference>
<evidence type="ECO:0000259" key="3">
    <source>
        <dbReference type="PROSITE" id="PS50887"/>
    </source>
</evidence>
<dbReference type="Pfam" id="PF00990">
    <property type="entry name" value="GGDEF"/>
    <property type="match status" value="1"/>
</dbReference>
<dbReference type="InterPro" id="IPR043128">
    <property type="entry name" value="Rev_trsase/Diguanyl_cyclase"/>
</dbReference>
<feature type="domain" description="GGDEF" evidence="3">
    <location>
        <begin position="353"/>
        <end position="486"/>
    </location>
</feature>
<dbReference type="SMART" id="SM00267">
    <property type="entry name" value="GGDEF"/>
    <property type="match status" value="1"/>
</dbReference>
<organism evidence="4 5">
    <name type="scientific">Brucella intermedia 229E</name>
    <dbReference type="NCBI Taxonomy" id="1337887"/>
    <lineage>
        <taxon>Bacteria</taxon>
        <taxon>Pseudomonadati</taxon>
        <taxon>Pseudomonadota</taxon>
        <taxon>Alphaproteobacteria</taxon>
        <taxon>Hyphomicrobiales</taxon>
        <taxon>Brucellaceae</taxon>
        <taxon>Brucella/Ochrobactrum group</taxon>
        <taxon>Brucella</taxon>
    </lineage>
</organism>
<dbReference type="InterPro" id="IPR052163">
    <property type="entry name" value="DGC-Regulatory_Protein"/>
</dbReference>